<dbReference type="RefSeq" id="WP_277104218.1">
    <property type="nucleotide sequence ID" value="NZ_BAAAJS010000038.1"/>
</dbReference>
<proteinExistence type="predicted"/>
<feature type="compositionally biased region" description="Low complexity" evidence="1">
    <location>
        <begin position="585"/>
        <end position="594"/>
    </location>
</feature>
<dbReference type="Pfam" id="PF13473">
    <property type="entry name" value="Cupredoxin_1"/>
    <property type="match status" value="1"/>
</dbReference>
<dbReference type="Gene3D" id="2.60.40.420">
    <property type="entry name" value="Cupredoxins - blue copper proteins"/>
    <property type="match status" value="1"/>
</dbReference>
<feature type="region of interest" description="Disordered" evidence="1">
    <location>
        <begin position="578"/>
        <end position="620"/>
    </location>
</feature>
<feature type="compositionally biased region" description="Polar residues" evidence="1">
    <location>
        <begin position="610"/>
        <end position="620"/>
    </location>
</feature>
<feature type="transmembrane region" description="Helical" evidence="2">
    <location>
        <begin position="73"/>
        <end position="94"/>
    </location>
</feature>
<keyword evidence="2" id="KW-0812">Transmembrane</keyword>
<feature type="transmembrane region" description="Helical" evidence="2">
    <location>
        <begin position="407"/>
        <end position="430"/>
    </location>
</feature>
<keyword evidence="4" id="KW-0560">Oxidoreductase</keyword>
<evidence type="ECO:0000256" key="2">
    <source>
        <dbReference type="SAM" id="Phobius"/>
    </source>
</evidence>
<feature type="transmembrane region" description="Helical" evidence="2">
    <location>
        <begin position="218"/>
        <end position="238"/>
    </location>
</feature>
<keyword evidence="5" id="KW-1185">Reference proteome</keyword>
<dbReference type="Proteomes" id="UP001183619">
    <property type="component" value="Unassembled WGS sequence"/>
</dbReference>
<dbReference type="InterPro" id="IPR028096">
    <property type="entry name" value="EfeO_Cupredoxin"/>
</dbReference>
<feature type="transmembrane region" description="Helical" evidence="2">
    <location>
        <begin position="138"/>
        <end position="161"/>
    </location>
</feature>
<evidence type="ECO:0000313" key="4">
    <source>
        <dbReference type="EMBL" id="MDR7354124.1"/>
    </source>
</evidence>
<sequence>MTTTDSANATEDDNTNTPPAAPSTTTPAAASTRTQRVPRHHWNRRALLPITAWMIALVLVSLVHWAIPGHRWLLIHMFTLGVLTNAVLVWTHYFTEKFLHHRHADTTRRWHKRRIIAFNIAISATLIGQILTPSWAPGWAITAAGSGGIGLVLIAHTYSLSSHYRAQHHEQRYASAVLAHIYSTLFLTLGVGVGAIAAHDMGDPLHSQLRLAHLNLSILGFIGLAALGTLTVLFPAIWRTRAPAPTNGGISILALGVVIAATGFLLGHRIVAVAGLLLYLAGLFDAALGWSRCINIIVKDPRDRITFAASSTLCAPLWLIGALITLIHSTLTADTIATITLPTTSVLVGFAAQLLIGVMSYLLPTTLGGGPKAVRTGQTVFNRAGLFRSTLINIGLIIWLVTDNSWLRVVSSLLVFGSLAIFLILSPLAVRAQHGVVRGTRLPLTLPATPRWGQITAALAVLAFIIASFGGLQAPITSGPPAPATNGTAHTAARTEIAVTMGDMEFQPSELAVPKGNELILHLHNTDTQAHDLKFTNGARSGRIEAGETSTLYVGAITDTTEGWCTIAGHKAQGMTLTVNPTAPPAASDAPTSPQSQVAHPDTVPVDNGINPTQQPINRR</sequence>
<dbReference type="EC" id="1.7.2.1" evidence="4"/>
<protein>
    <submittedName>
        <fullName evidence="4">Nitrite reductase (NO-forming)</fullName>
        <ecNumber evidence="4">1.7.2.1</ecNumber>
    </submittedName>
</protein>
<feature type="domain" description="EfeO-type cupredoxin-like" evidence="3">
    <location>
        <begin position="488"/>
        <end position="556"/>
    </location>
</feature>
<keyword evidence="2" id="KW-1133">Transmembrane helix</keyword>
<feature type="transmembrane region" description="Helical" evidence="2">
    <location>
        <begin position="173"/>
        <end position="198"/>
    </location>
</feature>
<name>A0ABU2B9R4_9CORY</name>
<feature type="transmembrane region" description="Helical" evidence="2">
    <location>
        <begin position="250"/>
        <end position="270"/>
    </location>
</feature>
<comment type="caution">
    <text evidence="4">The sequence shown here is derived from an EMBL/GenBank/DDBJ whole genome shotgun (WGS) entry which is preliminary data.</text>
</comment>
<accession>A0ABU2B9R4</accession>
<feature type="transmembrane region" description="Helical" evidence="2">
    <location>
        <begin position="305"/>
        <end position="327"/>
    </location>
</feature>
<evidence type="ECO:0000259" key="3">
    <source>
        <dbReference type="Pfam" id="PF13473"/>
    </source>
</evidence>
<feature type="transmembrane region" description="Helical" evidence="2">
    <location>
        <begin position="384"/>
        <end position="401"/>
    </location>
</feature>
<organism evidence="4 5">
    <name type="scientific">Corynebacterium felinum</name>
    <dbReference type="NCBI Taxonomy" id="131318"/>
    <lineage>
        <taxon>Bacteria</taxon>
        <taxon>Bacillati</taxon>
        <taxon>Actinomycetota</taxon>
        <taxon>Actinomycetes</taxon>
        <taxon>Mycobacteriales</taxon>
        <taxon>Corynebacteriaceae</taxon>
        <taxon>Corynebacterium</taxon>
    </lineage>
</organism>
<evidence type="ECO:0000313" key="5">
    <source>
        <dbReference type="Proteomes" id="UP001183619"/>
    </source>
</evidence>
<reference evidence="4 5" key="1">
    <citation type="submission" date="2023-07" db="EMBL/GenBank/DDBJ databases">
        <title>Sequencing the genomes of 1000 actinobacteria strains.</title>
        <authorList>
            <person name="Klenk H.-P."/>
        </authorList>
    </citation>
    <scope>NUCLEOTIDE SEQUENCE [LARGE SCALE GENOMIC DNA]</scope>
    <source>
        <strain evidence="4 5">DSM 44508</strain>
    </source>
</reference>
<feature type="transmembrane region" description="Helical" evidence="2">
    <location>
        <begin position="339"/>
        <end position="363"/>
    </location>
</feature>
<evidence type="ECO:0000256" key="1">
    <source>
        <dbReference type="SAM" id="MobiDB-lite"/>
    </source>
</evidence>
<keyword evidence="2" id="KW-0472">Membrane</keyword>
<feature type="transmembrane region" description="Helical" evidence="2">
    <location>
        <begin position="46"/>
        <end position="67"/>
    </location>
</feature>
<feature type="transmembrane region" description="Helical" evidence="2">
    <location>
        <begin position="451"/>
        <end position="472"/>
    </location>
</feature>
<dbReference type="GO" id="GO:0050421">
    <property type="term" value="F:nitrite reductase (NO-forming) activity"/>
    <property type="evidence" value="ECO:0007669"/>
    <property type="project" value="UniProtKB-EC"/>
</dbReference>
<feature type="compositionally biased region" description="Low complexity" evidence="1">
    <location>
        <begin position="15"/>
        <end position="32"/>
    </location>
</feature>
<gene>
    <name evidence="4" type="ORF">J2S37_000662</name>
</gene>
<feature type="region of interest" description="Disordered" evidence="1">
    <location>
        <begin position="1"/>
        <end position="38"/>
    </location>
</feature>
<feature type="transmembrane region" description="Helical" evidence="2">
    <location>
        <begin position="115"/>
        <end position="132"/>
    </location>
</feature>
<dbReference type="InterPro" id="IPR008972">
    <property type="entry name" value="Cupredoxin"/>
</dbReference>
<feature type="transmembrane region" description="Helical" evidence="2">
    <location>
        <begin position="276"/>
        <end position="298"/>
    </location>
</feature>
<dbReference type="SUPFAM" id="SSF49503">
    <property type="entry name" value="Cupredoxins"/>
    <property type="match status" value="1"/>
</dbReference>
<dbReference type="EMBL" id="JAVDYF010000001">
    <property type="protein sequence ID" value="MDR7354124.1"/>
    <property type="molecule type" value="Genomic_DNA"/>
</dbReference>